<evidence type="ECO:0000313" key="1">
    <source>
        <dbReference type="EMBL" id="ERG93336.1"/>
    </source>
</evidence>
<protein>
    <submittedName>
        <fullName evidence="1">Uncharacterized protein</fullName>
    </submittedName>
</protein>
<dbReference type="EMBL" id="KE356560">
    <property type="protein sequence ID" value="ERG93336.1"/>
    <property type="molecule type" value="Genomic_DNA"/>
</dbReference>
<accession>U1PM83</accession>
<proteinExistence type="predicted"/>
<dbReference type="HOGENOM" id="CLU_1850595_0_0_2"/>
<dbReference type="Proteomes" id="UP000030649">
    <property type="component" value="Unassembled WGS sequence"/>
</dbReference>
<sequence length="138" mass="15443">MDNKTLDFQLDIQSDNEGLLYDATLEARRVYNETIRLAKEGVDWDAISPRLEDHADLMKNTTQRIAAKALDAMDNYYEYDDFGKPTHTKSGPYPLRANFTEGYTLSSPATATWRSVSARSPTITLSASSKEVTPTLTS</sequence>
<reference evidence="1 2" key="1">
    <citation type="journal article" date="2013" name="PLoS ONE">
        <title>Assembly-driven community genomics of a hypersaline microbial ecosystem.</title>
        <authorList>
            <person name="Podell S."/>
            <person name="Ugalde J.A."/>
            <person name="Narasingarao P."/>
            <person name="Banfield J.F."/>
            <person name="Heidelberg K.B."/>
            <person name="Allen E.E."/>
        </authorList>
    </citation>
    <scope>NUCLEOTIDE SEQUENCE [LARGE SCALE GENOMIC DNA]</scope>
    <source>
        <strain evidence="2">J07HQW1</strain>
    </source>
</reference>
<gene>
    <name evidence="1" type="ORF">J07HQW1_03397</name>
</gene>
<organism evidence="1 2">
    <name type="scientific">Haloquadratum walsbyi J07HQW1</name>
    <dbReference type="NCBI Taxonomy" id="1238424"/>
    <lineage>
        <taxon>Archaea</taxon>
        <taxon>Methanobacteriati</taxon>
        <taxon>Methanobacteriota</taxon>
        <taxon>Stenosarchaea group</taxon>
        <taxon>Halobacteria</taxon>
        <taxon>Halobacteriales</taxon>
        <taxon>Haloferacaceae</taxon>
        <taxon>Haloquadratum</taxon>
    </lineage>
</organism>
<dbReference type="AlphaFoldDB" id="U1PM83"/>
<name>U1PM83_9EURY</name>
<evidence type="ECO:0000313" key="2">
    <source>
        <dbReference type="Proteomes" id="UP000030649"/>
    </source>
</evidence>